<gene>
    <name evidence="1" type="ORF">PPRIM_AZ9-3.1.T0280363</name>
</gene>
<accession>A0A8S1KYD2</accession>
<sequence>MRKKPSSPYAELIEANKKILQEDGKYLDYSNIPIPYSQSFQQLTQFRIPQYFELLHRKNQKKTEIHQEFNQPNINQNNNKAEPNLKRQQQKMIKRRPFSMSRFQTAQLERSNQISSGSFNRANYTLNKILSSLPMSQLHQIHEAKQENIQALIQKRRNKQMRMVTPKFNLRTDSQMAKFFGSSNIFPTLSTFRLKTLQ</sequence>
<keyword evidence="2" id="KW-1185">Reference proteome</keyword>
<dbReference type="AlphaFoldDB" id="A0A8S1KYD2"/>
<protein>
    <submittedName>
        <fullName evidence="1">Uncharacterized protein</fullName>
    </submittedName>
</protein>
<proteinExistence type="predicted"/>
<comment type="caution">
    <text evidence="1">The sequence shown here is derived from an EMBL/GenBank/DDBJ whole genome shotgun (WGS) entry which is preliminary data.</text>
</comment>
<dbReference type="Proteomes" id="UP000688137">
    <property type="component" value="Unassembled WGS sequence"/>
</dbReference>
<dbReference type="EMBL" id="CAJJDM010000027">
    <property type="protein sequence ID" value="CAD8059361.1"/>
    <property type="molecule type" value="Genomic_DNA"/>
</dbReference>
<name>A0A8S1KYD2_PARPR</name>
<evidence type="ECO:0000313" key="1">
    <source>
        <dbReference type="EMBL" id="CAD8059361.1"/>
    </source>
</evidence>
<organism evidence="1 2">
    <name type="scientific">Paramecium primaurelia</name>
    <dbReference type="NCBI Taxonomy" id="5886"/>
    <lineage>
        <taxon>Eukaryota</taxon>
        <taxon>Sar</taxon>
        <taxon>Alveolata</taxon>
        <taxon>Ciliophora</taxon>
        <taxon>Intramacronucleata</taxon>
        <taxon>Oligohymenophorea</taxon>
        <taxon>Peniculida</taxon>
        <taxon>Parameciidae</taxon>
        <taxon>Paramecium</taxon>
    </lineage>
</organism>
<evidence type="ECO:0000313" key="2">
    <source>
        <dbReference type="Proteomes" id="UP000688137"/>
    </source>
</evidence>
<reference evidence="1" key="1">
    <citation type="submission" date="2021-01" db="EMBL/GenBank/DDBJ databases">
        <authorList>
            <consortium name="Genoscope - CEA"/>
            <person name="William W."/>
        </authorList>
    </citation>
    <scope>NUCLEOTIDE SEQUENCE</scope>
</reference>